<dbReference type="InterPro" id="IPR049012">
    <property type="entry name" value="Mutator_transp_dom"/>
</dbReference>
<gene>
    <name evidence="3" type="ORF">ACAOBT_LOCUS23050</name>
</gene>
<feature type="region of interest" description="Disordered" evidence="1">
    <location>
        <begin position="1"/>
        <end position="20"/>
    </location>
</feature>
<dbReference type="AlphaFoldDB" id="A0A9P0LIB2"/>
<accession>A0A9P0LIB2</accession>
<comment type="caution">
    <text evidence="3">The sequence shown here is derived from an EMBL/GenBank/DDBJ whole genome shotgun (WGS) entry which is preliminary data.</text>
</comment>
<dbReference type="Proteomes" id="UP001152888">
    <property type="component" value="Unassembled WGS sequence"/>
</dbReference>
<evidence type="ECO:0000313" key="3">
    <source>
        <dbReference type="EMBL" id="CAH1996144.1"/>
    </source>
</evidence>
<sequence>MQENEKQEKEKALQKGHVMPDDTPHMAVIVEGGWRKRTYGHGYNAASGVVSEASKRTIMQELNCPEMLPYQKFRDCVRKTFMMSLLKFVTSVIARIQF</sequence>
<dbReference type="OrthoDB" id="6431392at2759"/>
<evidence type="ECO:0000259" key="2">
    <source>
        <dbReference type="Pfam" id="PF20700"/>
    </source>
</evidence>
<evidence type="ECO:0000256" key="1">
    <source>
        <dbReference type="SAM" id="MobiDB-lite"/>
    </source>
</evidence>
<dbReference type="Pfam" id="PF20700">
    <property type="entry name" value="Mutator"/>
    <property type="match status" value="1"/>
</dbReference>
<feature type="domain" description="Mutator-like transposase" evidence="2">
    <location>
        <begin position="1"/>
        <end position="57"/>
    </location>
</feature>
<organism evidence="3 4">
    <name type="scientific">Acanthoscelides obtectus</name>
    <name type="common">Bean weevil</name>
    <name type="synonym">Bruchus obtectus</name>
    <dbReference type="NCBI Taxonomy" id="200917"/>
    <lineage>
        <taxon>Eukaryota</taxon>
        <taxon>Metazoa</taxon>
        <taxon>Ecdysozoa</taxon>
        <taxon>Arthropoda</taxon>
        <taxon>Hexapoda</taxon>
        <taxon>Insecta</taxon>
        <taxon>Pterygota</taxon>
        <taxon>Neoptera</taxon>
        <taxon>Endopterygota</taxon>
        <taxon>Coleoptera</taxon>
        <taxon>Polyphaga</taxon>
        <taxon>Cucujiformia</taxon>
        <taxon>Chrysomeloidea</taxon>
        <taxon>Chrysomelidae</taxon>
        <taxon>Bruchinae</taxon>
        <taxon>Bruchini</taxon>
        <taxon>Acanthoscelides</taxon>
    </lineage>
</organism>
<reference evidence="3" key="1">
    <citation type="submission" date="2022-03" db="EMBL/GenBank/DDBJ databases">
        <authorList>
            <person name="Sayadi A."/>
        </authorList>
    </citation>
    <scope>NUCLEOTIDE SEQUENCE</scope>
</reference>
<proteinExistence type="predicted"/>
<evidence type="ECO:0000313" key="4">
    <source>
        <dbReference type="Proteomes" id="UP001152888"/>
    </source>
</evidence>
<dbReference type="EMBL" id="CAKOFQ010007250">
    <property type="protein sequence ID" value="CAH1996144.1"/>
    <property type="molecule type" value="Genomic_DNA"/>
</dbReference>
<name>A0A9P0LIB2_ACAOB</name>
<protein>
    <recommendedName>
        <fullName evidence="2">Mutator-like transposase domain-containing protein</fullName>
    </recommendedName>
</protein>
<keyword evidence="4" id="KW-1185">Reference proteome</keyword>